<evidence type="ECO:0000313" key="4">
    <source>
        <dbReference type="Proteomes" id="UP000002630"/>
    </source>
</evidence>
<dbReference type="EMBL" id="FN649746">
    <property type="protein sequence ID" value="CBN79688.1"/>
    <property type="molecule type" value="Genomic_DNA"/>
</dbReference>
<dbReference type="PANTHER" id="PTHR13068">
    <property type="entry name" value="CGI-12 PROTEIN-RELATED"/>
    <property type="match status" value="1"/>
</dbReference>
<dbReference type="Proteomes" id="UP000002630">
    <property type="component" value="Linkage Group LG21"/>
</dbReference>
<protein>
    <submittedName>
        <fullName evidence="3">Uncharacterized protein</fullName>
    </submittedName>
</protein>
<dbReference type="STRING" id="2880.D8LLI6"/>
<dbReference type="OrthoDB" id="187447at2759"/>
<dbReference type="SMART" id="SM00733">
    <property type="entry name" value="Mterf"/>
    <property type="match status" value="6"/>
</dbReference>
<dbReference type="GO" id="GO:0003676">
    <property type="term" value="F:nucleic acid binding"/>
    <property type="evidence" value="ECO:0007669"/>
    <property type="project" value="InterPro"/>
</dbReference>
<dbReference type="eggNOG" id="KOG1267">
    <property type="taxonomic scope" value="Eukaryota"/>
</dbReference>
<dbReference type="InterPro" id="IPR003690">
    <property type="entry name" value="MTERF"/>
</dbReference>
<evidence type="ECO:0000256" key="2">
    <source>
        <dbReference type="ARBA" id="ARBA00022946"/>
    </source>
</evidence>
<comment type="similarity">
    <text evidence="1">Belongs to the mTERF family.</text>
</comment>
<keyword evidence="4" id="KW-1185">Reference proteome</keyword>
<dbReference type="EMBL" id="FN648562">
    <property type="protein sequence ID" value="CBN79688.1"/>
    <property type="molecule type" value="Genomic_DNA"/>
</dbReference>
<proteinExistence type="inferred from homology"/>
<evidence type="ECO:0000256" key="1">
    <source>
        <dbReference type="ARBA" id="ARBA00007692"/>
    </source>
</evidence>
<reference evidence="3 4" key="1">
    <citation type="journal article" date="2010" name="Nature">
        <title>The Ectocarpus genome and the independent evolution of multicellularity in brown algae.</title>
        <authorList>
            <person name="Cock J.M."/>
            <person name="Sterck L."/>
            <person name="Rouze P."/>
            <person name="Scornet D."/>
            <person name="Allen A.E."/>
            <person name="Amoutzias G."/>
            <person name="Anthouard V."/>
            <person name="Artiguenave F."/>
            <person name="Aury J.M."/>
            <person name="Badger J.H."/>
            <person name="Beszteri B."/>
            <person name="Billiau K."/>
            <person name="Bonnet E."/>
            <person name="Bothwell J.H."/>
            <person name="Bowler C."/>
            <person name="Boyen C."/>
            <person name="Brownlee C."/>
            <person name="Carrano C.J."/>
            <person name="Charrier B."/>
            <person name="Cho G.Y."/>
            <person name="Coelho S.M."/>
            <person name="Collen J."/>
            <person name="Corre E."/>
            <person name="Da Silva C."/>
            <person name="Delage L."/>
            <person name="Delaroque N."/>
            <person name="Dittami S.M."/>
            <person name="Doulbeau S."/>
            <person name="Elias M."/>
            <person name="Farnham G."/>
            <person name="Gachon C.M."/>
            <person name="Gschloessl B."/>
            <person name="Heesch S."/>
            <person name="Jabbari K."/>
            <person name="Jubin C."/>
            <person name="Kawai H."/>
            <person name="Kimura K."/>
            <person name="Kloareg B."/>
            <person name="Kupper F.C."/>
            <person name="Lang D."/>
            <person name="Le Bail A."/>
            <person name="Leblanc C."/>
            <person name="Lerouge P."/>
            <person name="Lohr M."/>
            <person name="Lopez P.J."/>
            <person name="Martens C."/>
            <person name="Maumus F."/>
            <person name="Michel G."/>
            <person name="Miranda-Saavedra D."/>
            <person name="Morales J."/>
            <person name="Moreau H."/>
            <person name="Motomura T."/>
            <person name="Nagasato C."/>
            <person name="Napoli C.A."/>
            <person name="Nelson D.R."/>
            <person name="Nyvall-Collen P."/>
            <person name="Peters A.F."/>
            <person name="Pommier C."/>
            <person name="Potin P."/>
            <person name="Poulain J."/>
            <person name="Quesneville H."/>
            <person name="Read B."/>
            <person name="Rensing S.A."/>
            <person name="Ritter A."/>
            <person name="Rousvoal S."/>
            <person name="Samanta M."/>
            <person name="Samson G."/>
            <person name="Schroeder D.C."/>
            <person name="Segurens B."/>
            <person name="Strittmatter M."/>
            <person name="Tonon T."/>
            <person name="Tregear J.W."/>
            <person name="Valentin K."/>
            <person name="von Dassow P."/>
            <person name="Yamagishi T."/>
            <person name="Van de Peer Y."/>
            <person name="Wincker P."/>
        </authorList>
    </citation>
    <scope>NUCLEOTIDE SEQUENCE [LARGE SCALE GENOMIC DNA]</scope>
    <source>
        <strain evidence="4">Ec32 / CCAP1310/4</strain>
    </source>
</reference>
<name>D8LLI6_ECTSI</name>
<dbReference type="Gene3D" id="1.25.70.10">
    <property type="entry name" value="Transcription termination factor 3, mitochondrial"/>
    <property type="match status" value="1"/>
</dbReference>
<accession>D8LLI6</accession>
<keyword evidence="2" id="KW-0809">Transit peptide</keyword>
<sequence>MGGKATDLGASPWKTDSRSVREWLGLSEREIDKLRGALTSASRRNLLDQRLDLLANGQTDSVLGFLRVEFRMSKANIRSLISRHPQLLFMPRQQAVDRCSWLSETLSLSKKKLVKMLLKFPRLFGYSEKGSYAPLVEWFRSYLGMDTREVARLVVRLPQLFSFKPDENIEDTARFLESLGLSRKEVCKMVLLHPETFSYSIEEKVIPMLEWLQKELRASPDEVIQMVARYPSLLGCSQTKNLAPKFCFFRTTLKASVADIRAAVVATPSLLGYSLDYRICPRATLMVERGVVPDFGEHRWLLTTASEENFEQWMKANSGTYRL</sequence>
<dbReference type="InterPro" id="IPR038538">
    <property type="entry name" value="MTERF_sf"/>
</dbReference>
<dbReference type="PANTHER" id="PTHR13068:SF112">
    <property type="entry name" value="TRANSCRIPTION TERMINATION FACTOR 3, MITOCHONDRIAL"/>
    <property type="match status" value="1"/>
</dbReference>
<dbReference type="Pfam" id="PF02536">
    <property type="entry name" value="mTERF"/>
    <property type="match status" value="1"/>
</dbReference>
<dbReference type="InParanoid" id="D8LLI6"/>
<dbReference type="AlphaFoldDB" id="D8LLI6"/>
<gene>
    <name evidence="3" type="ORF">Esi_0368_0010</name>
</gene>
<organism evidence="3 4">
    <name type="scientific">Ectocarpus siliculosus</name>
    <name type="common">Brown alga</name>
    <name type="synonym">Conferva siliculosa</name>
    <dbReference type="NCBI Taxonomy" id="2880"/>
    <lineage>
        <taxon>Eukaryota</taxon>
        <taxon>Sar</taxon>
        <taxon>Stramenopiles</taxon>
        <taxon>Ochrophyta</taxon>
        <taxon>PX clade</taxon>
        <taxon>Phaeophyceae</taxon>
        <taxon>Ectocarpales</taxon>
        <taxon>Ectocarpaceae</taxon>
        <taxon>Ectocarpus</taxon>
    </lineage>
</organism>
<evidence type="ECO:0000313" key="3">
    <source>
        <dbReference type="EMBL" id="CBN79688.1"/>
    </source>
</evidence>